<dbReference type="PANTHER" id="PTHR42760">
    <property type="entry name" value="SHORT-CHAIN DEHYDROGENASES/REDUCTASES FAMILY MEMBER"/>
    <property type="match status" value="1"/>
</dbReference>
<dbReference type="InterPro" id="IPR036291">
    <property type="entry name" value="NAD(P)-bd_dom_sf"/>
</dbReference>
<dbReference type="CDD" id="cd05233">
    <property type="entry name" value="SDR_c"/>
    <property type="match status" value="1"/>
</dbReference>
<organism evidence="3 4">
    <name type="scientific">Streptococcus pseudopneumoniae</name>
    <dbReference type="NCBI Taxonomy" id="257758"/>
    <lineage>
        <taxon>Bacteria</taxon>
        <taxon>Bacillati</taxon>
        <taxon>Bacillota</taxon>
        <taxon>Bacilli</taxon>
        <taxon>Lactobacillales</taxon>
        <taxon>Streptococcaceae</taxon>
        <taxon>Streptococcus</taxon>
    </lineage>
</organism>
<protein>
    <recommendedName>
        <fullName evidence="5">3-oxoacyl-ACP reductase</fullName>
    </recommendedName>
</protein>
<evidence type="ECO:0000313" key="3">
    <source>
        <dbReference type="EMBL" id="RJP80970.1"/>
    </source>
</evidence>
<dbReference type="Proteomes" id="UP000266144">
    <property type="component" value="Unassembled WGS sequence"/>
</dbReference>
<dbReference type="GO" id="GO:0016616">
    <property type="term" value="F:oxidoreductase activity, acting on the CH-OH group of donors, NAD or NADP as acceptor"/>
    <property type="evidence" value="ECO:0007669"/>
    <property type="project" value="TreeGrafter"/>
</dbReference>
<sequence>MKNKIILVTGGSSGIGKAICEEFERKGAIVVSASRREEENLLSPPYSINIDVTNSKSVSTGIGKVIKKFKKIDVLINNSGIFKMGESLSFAEKDWDKVLETNLKGCFLMSRGVFPYMKENQFGKIINIGSLLSHSAFPNRAAYGASKTGVLGLTRTLAIEWIKDGVYVNSISPGMIDIGREHPSKSVTESKILSKIPIKRLGKPKDIAKVALFLASEDSNYIVGEDIRVDGGWLSNGYFE</sequence>
<evidence type="ECO:0000256" key="1">
    <source>
        <dbReference type="ARBA" id="ARBA00006484"/>
    </source>
</evidence>
<gene>
    <name evidence="3" type="ORF">C5O68_08085</name>
</gene>
<dbReference type="EMBL" id="PTQV01000046">
    <property type="protein sequence ID" value="RJP80970.1"/>
    <property type="molecule type" value="Genomic_DNA"/>
</dbReference>
<dbReference type="InterPro" id="IPR020904">
    <property type="entry name" value="Sc_DH/Rdtase_CS"/>
</dbReference>
<evidence type="ECO:0000256" key="2">
    <source>
        <dbReference type="ARBA" id="ARBA00023002"/>
    </source>
</evidence>
<accession>A0A3A4RZZ4</accession>
<dbReference type="PRINTS" id="PR00081">
    <property type="entry name" value="GDHRDH"/>
</dbReference>
<dbReference type="RefSeq" id="WP_119943044.1">
    <property type="nucleotide sequence ID" value="NZ_JACSYP010000015.1"/>
</dbReference>
<evidence type="ECO:0008006" key="5">
    <source>
        <dbReference type="Google" id="ProtNLM"/>
    </source>
</evidence>
<evidence type="ECO:0000313" key="4">
    <source>
        <dbReference type="Proteomes" id="UP000266144"/>
    </source>
</evidence>
<dbReference type="SUPFAM" id="SSF51735">
    <property type="entry name" value="NAD(P)-binding Rossmann-fold domains"/>
    <property type="match status" value="1"/>
</dbReference>
<dbReference type="AlphaFoldDB" id="A0A3A4RZZ4"/>
<dbReference type="PROSITE" id="PS00061">
    <property type="entry name" value="ADH_SHORT"/>
    <property type="match status" value="1"/>
</dbReference>
<comment type="similarity">
    <text evidence="1">Belongs to the short-chain dehydrogenases/reductases (SDR) family.</text>
</comment>
<dbReference type="InterPro" id="IPR002347">
    <property type="entry name" value="SDR_fam"/>
</dbReference>
<dbReference type="Pfam" id="PF13561">
    <property type="entry name" value="adh_short_C2"/>
    <property type="match status" value="1"/>
</dbReference>
<comment type="caution">
    <text evidence="3">The sequence shown here is derived from an EMBL/GenBank/DDBJ whole genome shotgun (WGS) entry which is preliminary data.</text>
</comment>
<keyword evidence="2" id="KW-0560">Oxidoreductase</keyword>
<dbReference type="PRINTS" id="PR00080">
    <property type="entry name" value="SDRFAMILY"/>
</dbReference>
<reference evidence="4" key="1">
    <citation type="submission" date="2018-02" db="EMBL/GenBank/DDBJ databases">
        <authorList>
            <person name="Handem S."/>
        </authorList>
    </citation>
    <scope>NUCLEOTIDE SEQUENCE [LARGE SCALE GENOMIC DNA]</scope>
    <source>
        <strain evidence="4">Spain939</strain>
    </source>
</reference>
<name>A0A3A4RZZ4_9STRE</name>
<dbReference type="Gene3D" id="3.40.50.720">
    <property type="entry name" value="NAD(P)-binding Rossmann-like Domain"/>
    <property type="match status" value="1"/>
</dbReference>
<proteinExistence type="inferred from homology"/>
<dbReference type="FunFam" id="3.40.50.720:FF:000084">
    <property type="entry name" value="Short-chain dehydrogenase reductase"/>
    <property type="match status" value="1"/>
</dbReference>
<dbReference type="GO" id="GO:0008206">
    <property type="term" value="P:bile acid metabolic process"/>
    <property type="evidence" value="ECO:0007669"/>
    <property type="project" value="UniProtKB-ARBA"/>
</dbReference>